<gene>
    <name evidence="4" type="ORF">FSB_LOCUS20555</name>
</gene>
<evidence type="ECO:0000313" key="4">
    <source>
        <dbReference type="EMBL" id="SPC92673.1"/>
    </source>
</evidence>
<dbReference type="InterPro" id="IPR036397">
    <property type="entry name" value="RNaseH_sf"/>
</dbReference>
<feature type="domain" description="Integrase catalytic" evidence="3">
    <location>
        <begin position="222"/>
        <end position="337"/>
    </location>
</feature>
<reference evidence="4" key="1">
    <citation type="submission" date="2018-02" db="EMBL/GenBank/DDBJ databases">
        <authorList>
            <person name="Cohen D.B."/>
            <person name="Kent A.D."/>
        </authorList>
    </citation>
    <scope>NUCLEOTIDE SEQUENCE</scope>
</reference>
<dbReference type="InterPro" id="IPR025724">
    <property type="entry name" value="GAG-pre-integrase_dom"/>
</dbReference>
<dbReference type="GO" id="GO:0004190">
    <property type="term" value="F:aspartic-type endopeptidase activity"/>
    <property type="evidence" value="ECO:0007669"/>
    <property type="project" value="UniProtKB-KW"/>
</dbReference>
<keyword evidence="1" id="KW-0378">Hydrolase</keyword>
<name>A0A2N9FZM4_FAGSY</name>
<dbReference type="EMBL" id="OIVN01001327">
    <property type="protein sequence ID" value="SPC92673.1"/>
    <property type="molecule type" value="Genomic_DNA"/>
</dbReference>
<evidence type="ECO:0000256" key="2">
    <source>
        <dbReference type="SAM" id="MobiDB-lite"/>
    </source>
</evidence>
<protein>
    <recommendedName>
        <fullName evidence="3">Integrase catalytic domain-containing protein</fullName>
    </recommendedName>
</protein>
<dbReference type="AlphaFoldDB" id="A0A2N9FZM4"/>
<dbReference type="Pfam" id="PF07727">
    <property type="entry name" value="RVT_2"/>
    <property type="match status" value="2"/>
</dbReference>
<evidence type="ECO:0000259" key="3">
    <source>
        <dbReference type="PROSITE" id="PS50994"/>
    </source>
</evidence>
<dbReference type="InterPro" id="IPR001584">
    <property type="entry name" value="Integrase_cat-core"/>
</dbReference>
<dbReference type="SUPFAM" id="SSF53098">
    <property type="entry name" value="Ribonuclease H-like"/>
    <property type="match status" value="1"/>
</dbReference>
<accession>A0A2N9FZM4</accession>
<dbReference type="InterPro" id="IPR012337">
    <property type="entry name" value="RNaseH-like_sf"/>
</dbReference>
<dbReference type="Pfam" id="PF25597">
    <property type="entry name" value="SH3_retrovirus"/>
    <property type="match status" value="1"/>
</dbReference>
<organism evidence="4">
    <name type="scientific">Fagus sylvatica</name>
    <name type="common">Beechnut</name>
    <dbReference type="NCBI Taxonomy" id="28930"/>
    <lineage>
        <taxon>Eukaryota</taxon>
        <taxon>Viridiplantae</taxon>
        <taxon>Streptophyta</taxon>
        <taxon>Embryophyta</taxon>
        <taxon>Tracheophyta</taxon>
        <taxon>Spermatophyta</taxon>
        <taxon>Magnoliopsida</taxon>
        <taxon>eudicotyledons</taxon>
        <taxon>Gunneridae</taxon>
        <taxon>Pentapetalae</taxon>
        <taxon>rosids</taxon>
        <taxon>fabids</taxon>
        <taxon>Fagales</taxon>
        <taxon>Fagaceae</taxon>
        <taxon>Fagus</taxon>
    </lineage>
</organism>
<dbReference type="PROSITE" id="PS50994">
    <property type="entry name" value="INTEGRASE"/>
    <property type="match status" value="1"/>
</dbReference>
<dbReference type="InterPro" id="IPR054722">
    <property type="entry name" value="PolX-like_BBD"/>
</dbReference>
<keyword evidence="1" id="KW-0645">Protease</keyword>
<dbReference type="Pfam" id="PF22936">
    <property type="entry name" value="Pol_BBD"/>
    <property type="match status" value="1"/>
</dbReference>
<proteinExistence type="predicted"/>
<dbReference type="Pfam" id="PF13976">
    <property type="entry name" value="gag_pre-integrs"/>
    <property type="match status" value="1"/>
</dbReference>
<feature type="region of interest" description="Disordered" evidence="2">
    <location>
        <begin position="405"/>
        <end position="449"/>
    </location>
</feature>
<dbReference type="InterPro" id="IPR013103">
    <property type="entry name" value="RVT_2"/>
</dbReference>
<dbReference type="GO" id="GO:0003676">
    <property type="term" value="F:nucleic acid binding"/>
    <property type="evidence" value="ECO:0007669"/>
    <property type="project" value="InterPro"/>
</dbReference>
<dbReference type="CDD" id="cd09272">
    <property type="entry name" value="RNase_HI_RT_Ty1"/>
    <property type="match status" value="1"/>
</dbReference>
<feature type="compositionally biased region" description="Basic and acidic residues" evidence="2">
    <location>
        <begin position="432"/>
        <end position="449"/>
    </location>
</feature>
<keyword evidence="1" id="KW-0064">Aspartyl protease</keyword>
<dbReference type="GO" id="GO:0015074">
    <property type="term" value="P:DNA integration"/>
    <property type="evidence" value="ECO:0007669"/>
    <property type="project" value="InterPro"/>
</dbReference>
<dbReference type="InterPro" id="IPR057670">
    <property type="entry name" value="SH3_retrovirus"/>
</dbReference>
<dbReference type="SUPFAM" id="SSF56672">
    <property type="entry name" value="DNA/RNA polymerases"/>
    <property type="match status" value="1"/>
</dbReference>
<dbReference type="PANTHER" id="PTHR11439:SF491">
    <property type="entry name" value="INTEGRASE CATALYTIC DOMAIN-CONTAINING PROTEIN"/>
    <property type="match status" value="1"/>
</dbReference>
<evidence type="ECO:0000256" key="1">
    <source>
        <dbReference type="ARBA" id="ARBA00022750"/>
    </source>
</evidence>
<dbReference type="PANTHER" id="PTHR11439">
    <property type="entry name" value="GAG-POL-RELATED RETROTRANSPOSON"/>
    <property type="match status" value="1"/>
</dbReference>
<dbReference type="Gene3D" id="3.30.420.10">
    <property type="entry name" value="Ribonuclease H-like superfamily/Ribonuclease H"/>
    <property type="match status" value="1"/>
</dbReference>
<sequence length="923" mass="106137">MHPSQPVRTYIIAISKLIHDVLAVTTQLRLHSMAYGNATHLTRYGWLCHGDLLVQQGLVKALYGKAKKLEKMTDDEWDELDMKVRDCPEWKEKEESSKSVNVVVVDSESDGDMLSVSSNTDDLNNSWLLDSACSFHVTPHRSWFDTYRLVNCSSVRMGNDASCKVIGIGTLDSKGYSYKSEHGIMNVSKSAMVVMRGQKISGNIYKLLGNTILGGVTAIFEFEDDDTLLWHIRLGHMSERGMKELHKKNLLAGIRKVWVYFLKNKSDAFATFKKWKAEVENQTGRKLKCLRTDNGTEYRDGEFLKFCEEHGIKRHFTVRKTPQQNGMAERLNRTITETTRYLRLKLLRKYGSKLDPKSKKCIFLSYEKRVKGYKLWDPVAQKVVISRDLVFDEKSMTKAFREDKYQAAESNNSNSRSAVQVEHDELEFQPEEESHSSDEELDNTRIERPKRNKIPPVRYGFDNLVFYALITSSEDASTFQEAIDNSEKDKWMEAMVFKRKEAVLEKEGERFKAQLVTNGYSQRHGIDYDEVFSPVVRHTSIRAVLTLVVDQDLELEQLDVKTAFLHGNLEEEIFMVQLEGFKKLGTENLVCRLKKSLYGLKQSPRQWYKRSMCEVDRLKSLLYKEFEMKDLGAAKKILGREIRRNREARKLWLSQKNYIRKVLENFSMLDTKPVSTPLANHFRLSSNQCLKNAEEVEDMTRVSYASAVGCLMYAMVCTRPDLAHAVSTISRYMENPGKEHWNAVKWIFRYLKGTAEHGILFSRQPETNSVIGYVDVDYAGDVDDRRSTTGYLFTLSRGPICWKSTLQSIIAMSTTEAEYMTAAEAAKEALWLKGLVKELGLNQSGVQMHCDSQSAIYLANNQVYHARTKHIDVRFHKIRELIVTRDIVLEKVHTLENVADMLTKPVTTVKFKHCLDLTNVCSL</sequence>
<dbReference type="InterPro" id="IPR043502">
    <property type="entry name" value="DNA/RNA_pol_sf"/>
</dbReference>